<gene>
    <name evidence="5" type="ORF">SSLN_LOCUS18729</name>
</gene>
<evidence type="ECO:0000313" key="6">
    <source>
        <dbReference type="Proteomes" id="UP000275846"/>
    </source>
</evidence>
<dbReference type="EMBL" id="UYSU01045106">
    <property type="protein sequence ID" value="VDM05115.1"/>
    <property type="molecule type" value="Genomic_DNA"/>
</dbReference>
<evidence type="ECO:0000259" key="4">
    <source>
        <dbReference type="Pfam" id="PF04968"/>
    </source>
</evidence>
<name>A0A183TQI1_SCHSO</name>
<evidence type="ECO:0000313" key="7">
    <source>
        <dbReference type="WBParaSite" id="SSLN_0001943901-mRNA-1"/>
    </source>
</evidence>
<evidence type="ECO:0000256" key="1">
    <source>
        <dbReference type="ARBA" id="ARBA00022723"/>
    </source>
</evidence>
<sequence>MKIWSCCQRKASEFDSFLEQEGCISGQQNWTKEQEAAATNMMLSPTFTECRFHWFQLLDSVNISVYAKNTLPETVKFQCNGVFLTVYFVYDAGKAHYARSFNLLGSQVNLTATKLEVVLKKAEARAWSALDTRPAKAATGEEKVDT</sequence>
<organism evidence="7">
    <name type="scientific">Schistocephalus solidus</name>
    <name type="common">Tapeworm</name>
    <dbReference type="NCBI Taxonomy" id="70667"/>
    <lineage>
        <taxon>Eukaryota</taxon>
        <taxon>Metazoa</taxon>
        <taxon>Spiralia</taxon>
        <taxon>Lophotrochozoa</taxon>
        <taxon>Platyhelminthes</taxon>
        <taxon>Cestoda</taxon>
        <taxon>Eucestoda</taxon>
        <taxon>Diphyllobothriidea</taxon>
        <taxon>Diphyllobothriidae</taxon>
        <taxon>Schistocephalus</taxon>
    </lineage>
</organism>
<dbReference type="InterPro" id="IPR007051">
    <property type="entry name" value="CHORD_dom"/>
</dbReference>
<dbReference type="STRING" id="70667.A0A183TQI1"/>
<keyword evidence="6" id="KW-1185">Reference proteome</keyword>
<evidence type="ECO:0000256" key="2">
    <source>
        <dbReference type="ARBA" id="ARBA00022737"/>
    </source>
</evidence>
<dbReference type="OrthoDB" id="1898560at2759"/>
<dbReference type="Gene3D" id="4.10.1130.20">
    <property type="match status" value="1"/>
</dbReference>
<reference evidence="5 6" key="2">
    <citation type="submission" date="2018-11" db="EMBL/GenBank/DDBJ databases">
        <authorList>
            <consortium name="Pathogen Informatics"/>
        </authorList>
    </citation>
    <scope>NUCLEOTIDE SEQUENCE [LARGE SCALE GENOMIC DNA]</scope>
    <source>
        <strain evidence="5 6">NST_G2</strain>
    </source>
</reference>
<dbReference type="Pfam" id="PF04968">
    <property type="entry name" value="CHORD"/>
    <property type="match status" value="1"/>
</dbReference>
<dbReference type="Proteomes" id="UP000275846">
    <property type="component" value="Unassembled WGS sequence"/>
</dbReference>
<feature type="domain" description="CHORD" evidence="4">
    <location>
        <begin position="1"/>
        <end position="27"/>
    </location>
</feature>
<keyword evidence="3" id="KW-0862">Zinc</keyword>
<protein>
    <submittedName>
        <fullName evidence="7">CS domain-containing protein</fullName>
    </submittedName>
</protein>
<evidence type="ECO:0000313" key="5">
    <source>
        <dbReference type="EMBL" id="VDM05115.1"/>
    </source>
</evidence>
<reference evidence="7" key="1">
    <citation type="submission" date="2016-06" db="UniProtKB">
        <authorList>
            <consortium name="WormBaseParasite"/>
        </authorList>
    </citation>
    <scope>IDENTIFICATION</scope>
</reference>
<dbReference type="Gene3D" id="2.60.40.790">
    <property type="match status" value="1"/>
</dbReference>
<accession>A0A183TQI1</accession>
<dbReference type="PANTHER" id="PTHR46983">
    <property type="entry name" value="CYSTEINE AND HISTIDINE-RICH DOMAIN-CONTAINING PROTEIN 1"/>
    <property type="match status" value="1"/>
</dbReference>
<dbReference type="PANTHER" id="PTHR46983:SF3">
    <property type="entry name" value="CHPADIPLOID STATE MAINTENANCE PROTEIN CHPA"/>
    <property type="match status" value="1"/>
</dbReference>
<dbReference type="InterPro" id="IPR039790">
    <property type="entry name" value="CHRD1"/>
</dbReference>
<keyword evidence="1" id="KW-0479">Metal-binding</keyword>
<dbReference type="WBParaSite" id="SSLN_0001943901-mRNA-1">
    <property type="protein sequence ID" value="SSLN_0001943901-mRNA-1"/>
    <property type="gene ID" value="SSLN_0001943901"/>
</dbReference>
<dbReference type="AlphaFoldDB" id="A0A183TQI1"/>
<evidence type="ECO:0000256" key="3">
    <source>
        <dbReference type="ARBA" id="ARBA00022833"/>
    </source>
</evidence>
<keyword evidence="2" id="KW-0677">Repeat</keyword>
<proteinExistence type="predicted"/>
<dbReference type="GO" id="GO:0046872">
    <property type="term" value="F:metal ion binding"/>
    <property type="evidence" value="ECO:0007669"/>
    <property type="project" value="UniProtKB-KW"/>
</dbReference>
<dbReference type="SUPFAM" id="SSF49764">
    <property type="entry name" value="HSP20-like chaperones"/>
    <property type="match status" value="1"/>
</dbReference>
<dbReference type="InterPro" id="IPR008978">
    <property type="entry name" value="HSP20-like_chaperone"/>
</dbReference>